<name>A0A4R1KXS3_9BACT</name>
<sequence length="148" mass="15736">MKGLFATANDMTLTLMRLVLGVVFFVHGAQLTLGWFGGHTLMQTAHGFGMMGIPLPLALIAILAQFLGGLGLILGCLARIAAFGIAIDMLVAIFTVHIHVGFFMNWFGVQKGEGYEYHLLVLALCVLIMVKGAGALSIDRALGSRSSS</sequence>
<feature type="transmembrane region" description="Helical" evidence="7">
    <location>
        <begin position="119"/>
        <end position="138"/>
    </location>
</feature>
<dbReference type="AlphaFoldDB" id="A0A4R1KXS3"/>
<feature type="transmembrane region" description="Helical" evidence="7">
    <location>
        <begin position="85"/>
        <end position="107"/>
    </location>
</feature>
<evidence type="ECO:0000256" key="1">
    <source>
        <dbReference type="ARBA" id="ARBA00004651"/>
    </source>
</evidence>
<feature type="transmembrane region" description="Helical" evidence="7">
    <location>
        <begin position="57"/>
        <end position="78"/>
    </location>
</feature>
<proteinExistence type="inferred from homology"/>
<dbReference type="OrthoDB" id="346004at2"/>
<reference evidence="8 9" key="1">
    <citation type="submission" date="2019-03" db="EMBL/GenBank/DDBJ databases">
        <title>Genomic Encyclopedia of Type Strains, Phase IV (KMG-IV): sequencing the most valuable type-strain genomes for metagenomic binning, comparative biology and taxonomic classification.</title>
        <authorList>
            <person name="Goeker M."/>
        </authorList>
    </citation>
    <scope>NUCLEOTIDE SEQUENCE [LARGE SCALE GENOMIC DNA]</scope>
    <source>
        <strain evidence="8 9">DSM 103428</strain>
    </source>
</reference>
<evidence type="ECO:0000256" key="5">
    <source>
        <dbReference type="ARBA" id="ARBA00022989"/>
    </source>
</evidence>
<dbReference type="GO" id="GO:0005886">
    <property type="term" value="C:plasma membrane"/>
    <property type="evidence" value="ECO:0007669"/>
    <property type="project" value="UniProtKB-SubCell"/>
</dbReference>
<keyword evidence="6 7" id="KW-0472">Membrane</keyword>
<evidence type="ECO:0000313" key="9">
    <source>
        <dbReference type="Proteomes" id="UP000295210"/>
    </source>
</evidence>
<dbReference type="EMBL" id="SMGK01000007">
    <property type="protein sequence ID" value="TCK70232.1"/>
    <property type="molecule type" value="Genomic_DNA"/>
</dbReference>
<evidence type="ECO:0000256" key="6">
    <source>
        <dbReference type="ARBA" id="ARBA00023136"/>
    </source>
</evidence>
<dbReference type="PANTHER" id="PTHR33452">
    <property type="entry name" value="OXIDOREDUCTASE CATD-RELATED"/>
    <property type="match status" value="1"/>
</dbReference>
<comment type="caution">
    <text evidence="8">The sequence shown here is derived from an EMBL/GenBank/DDBJ whole genome shotgun (WGS) entry which is preliminary data.</text>
</comment>
<dbReference type="Proteomes" id="UP000295210">
    <property type="component" value="Unassembled WGS sequence"/>
</dbReference>
<dbReference type="InterPro" id="IPR032808">
    <property type="entry name" value="DoxX"/>
</dbReference>
<comment type="subcellular location">
    <subcellularLocation>
        <location evidence="1">Cell membrane</location>
        <topology evidence="1">Multi-pass membrane protein</topology>
    </subcellularLocation>
</comment>
<gene>
    <name evidence="8" type="ORF">C7378_3389</name>
</gene>
<evidence type="ECO:0000256" key="7">
    <source>
        <dbReference type="SAM" id="Phobius"/>
    </source>
</evidence>
<dbReference type="Pfam" id="PF07681">
    <property type="entry name" value="DoxX"/>
    <property type="match status" value="1"/>
</dbReference>
<dbReference type="RefSeq" id="WP_131999211.1">
    <property type="nucleotide sequence ID" value="NZ_SMGK01000007.1"/>
</dbReference>
<keyword evidence="5 7" id="KW-1133">Transmembrane helix</keyword>
<keyword evidence="4 7" id="KW-0812">Transmembrane</keyword>
<dbReference type="InterPro" id="IPR051907">
    <property type="entry name" value="DoxX-like_oxidoreductase"/>
</dbReference>
<accession>A0A4R1KXS3</accession>
<evidence type="ECO:0000313" key="8">
    <source>
        <dbReference type="EMBL" id="TCK70232.1"/>
    </source>
</evidence>
<comment type="similarity">
    <text evidence="2">Belongs to the DoxX family.</text>
</comment>
<organism evidence="8 9">
    <name type="scientific">Acidipila rosea</name>
    <dbReference type="NCBI Taxonomy" id="768535"/>
    <lineage>
        <taxon>Bacteria</taxon>
        <taxon>Pseudomonadati</taxon>
        <taxon>Acidobacteriota</taxon>
        <taxon>Terriglobia</taxon>
        <taxon>Terriglobales</taxon>
        <taxon>Acidobacteriaceae</taxon>
        <taxon>Acidipila</taxon>
    </lineage>
</organism>
<protein>
    <submittedName>
        <fullName evidence="8">Putative oxidoreductase</fullName>
    </submittedName>
</protein>
<feature type="transmembrane region" description="Helical" evidence="7">
    <location>
        <begin position="12"/>
        <end position="37"/>
    </location>
</feature>
<dbReference type="PANTHER" id="PTHR33452:SF1">
    <property type="entry name" value="INNER MEMBRANE PROTEIN YPHA-RELATED"/>
    <property type="match status" value="1"/>
</dbReference>
<evidence type="ECO:0000256" key="4">
    <source>
        <dbReference type="ARBA" id="ARBA00022692"/>
    </source>
</evidence>
<evidence type="ECO:0000256" key="2">
    <source>
        <dbReference type="ARBA" id="ARBA00006679"/>
    </source>
</evidence>
<keyword evidence="3" id="KW-1003">Cell membrane</keyword>
<evidence type="ECO:0000256" key="3">
    <source>
        <dbReference type="ARBA" id="ARBA00022475"/>
    </source>
</evidence>
<keyword evidence="9" id="KW-1185">Reference proteome</keyword>